<reference evidence="6" key="1">
    <citation type="submission" date="2025-08" db="UniProtKB">
        <authorList>
            <consortium name="RefSeq"/>
        </authorList>
    </citation>
    <scope>IDENTIFICATION</scope>
</reference>
<evidence type="ECO:0000256" key="2">
    <source>
        <dbReference type="SAM" id="Coils"/>
    </source>
</evidence>
<dbReference type="Proteomes" id="UP000835206">
    <property type="component" value="Chromosome 6"/>
</dbReference>
<feature type="coiled-coil region" evidence="2">
    <location>
        <begin position="448"/>
        <end position="622"/>
    </location>
</feature>
<keyword evidence="6" id="KW-0282">Flagellum</keyword>
<keyword evidence="5" id="KW-1185">Reference proteome</keyword>
<dbReference type="Gene3D" id="1.10.287.1490">
    <property type="match status" value="1"/>
</dbReference>
<gene>
    <name evidence="6" type="primary">LOC100651942</name>
</gene>
<feature type="compositionally biased region" description="Low complexity" evidence="3">
    <location>
        <begin position="17"/>
        <end position="29"/>
    </location>
</feature>
<dbReference type="InterPro" id="IPR049270">
    <property type="entry name" value="CFAP58_CC"/>
</dbReference>
<accession>A0A9B7D0C1</accession>
<dbReference type="Pfam" id="PF21771">
    <property type="entry name" value="CFAP58_CC"/>
    <property type="match status" value="1"/>
</dbReference>
<dbReference type="RefSeq" id="XP_020723553.2">
    <property type="nucleotide sequence ID" value="XM_020867894.2"/>
</dbReference>
<feature type="region of interest" description="Disordered" evidence="3">
    <location>
        <begin position="1"/>
        <end position="30"/>
    </location>
</feature>
<dbReference type="KEGG" id="bter:100651942"/>
<dbReference type="GO" id="GO:0005856">
    <property type="term" value="C:cytoskeleton"/>
    <property type="evidence" value="ECO:0007669"/>
    <property type="project" value="TreeGrafter"/>
</dbReference>
<dbReference type="AlphaFoldDB" id="A0A9B7D0C1"/>
<proteinExistence type="predicted"/>
<evidence type="ECO:0000256" key="3">
    <source>
        <dbReference type="SAM" id="MobiDB-lite"/>
    </source>
</evidence>
<evidence type="ECO:0000259" key="4">
    <source>
        <dbReference type="Pfam" id="PF21771"/>
    </source>
</evidence>
<protein>
    <submittedName>
        <fullName evidence="6">Cilia- and flagella-associated protein 58</fullName>
    </submittedName>
</protein>
<evidence type="ECO:0000256" key="1">
    <source>
        <dbReference type="ARBA" id="ARBA00023054"/>
    </source>
</evidence>
<evidence type="ECO:0000313" key="5">
    <source>
        <dbReference type="Proteomes" id="UP000835206"/>
    </source>
</evidence>
<keyword evidence="1 2" id="KW-0175">Coiled coil</keyword>
<sequence length="895" mass="104744">MMDMEMNAGLDDEGSESSESASEGSSASSTFCDLEKDYSKVLQEMKSNEALAPFMAEYTKLYESLYKAYRTEKDLTERCNTLREELFTSDHKVYELTHTISTNEKEIEKLKQDVLNAIKRADAAHTREQNAQDTIENLRVNVQQLSQEIAQKNRQLAATEDTSIAKQKESLAQEKEKLVSEINTLKQRLKNMALYIEELEDRSSSAGHQIAEMQENLDIQLNEISRERRGRQRAEEEALQLQEGLAIKTSDLETANESIKAAAANVIKLESLLKEQRTSGEKMQREINKLSVKKLNLESDLENANNQIENLDKEVLEKDKQLKDWKQSINRMREEVSKHKSQKESISKRWQKIEIERSTLEQQLKHTSAKSKNAEHQKMICQKQLVDKQQELEVHIREKNVLARTKENLGDYIRRMQHELMVCEYSRRKIEHELDTSLRDIMDVHSLLSAVEKERDKHSLTAQNLAQQVEEYISEVKLKQVEISNYKKRLAEAEAKYRQQQNMFETVRAERNACGKSLTEAHDEIQELKNKLKVLSHQIEQLKEDIVTKESQLIKEEFMRNKVEKEREGLRVELQTSRREMSELKHEIESMKQEEKSLRQVIQRAESDIARHKKDIDNIMNERDMLGTQLVRRNDELSLQYSRIKVLHGTLQRGEVQYNQRLEDIRLLKLEVKKLRTEKTLLIKNIQNMSDLRKEVFHLNHDLTRERLKVMALEEEVQTPLNIHRWRKLEGSDPSTYELLKKIQILQKRMIKMAADMIEKEKKVKDTEKLYMNLREILSKHPGPQVMVSLNKTQKALRERGKKVKCLLAELSMYEVQMGEYRIGMDRMSIEMNDLKKKYFIQKKKLHISKESKPKSLSQPVFPAISQSQKKFCGGGFNMATPTPRNCFVVDSECR</sequence>
<keyword evidence="6" id="KW-0969">Cilium</keyword>
<dbReference type="OrthoDB" id="264785at2759"/>
<organism evidence="5 6">
    <name type="scientific">Bombus terrestris</name>
    <name type="common">Buff-tailed bumblebee</name>
    <name type="synonym">Apis terrestris</name>
    <dbReference type="NCBI Taxonomy" id="30195"/>
    <lineage>
        <taxon>Eukaryota</taxon>
        <taxon>Metazoa</taxon>
        <taxon>Ecdysozoa</taxon>
        <taxon>Arthropoda</taxon>
        <taxon>Hexapoda</taxon>
        <taxon>Insecta</taxon>
        <taxon>Pterygota</taxon>
        <taxon>Neoptera</taxon>
        <taxon>Endopterygota</taxon>
        <taxon>Hymenoptera</taxon>
        <taxon>Apocrita</taxon>
        <taxon>Aculeata</taxon>
        <taxon>Apoidea</taxon>
        <taxon>Anthophila</taxon>
        <taxon>Apidae</taxon>
        <taxon>Bombus</taxon>
        <taxon>Bombus</taxon>
    </lineage>
</organism>
<feature type="coiled-coil region" evidence="2">
    <location>
        <begin position="100"/>
        <end position="377"/>
    </location>
</feature>
<feature type="domain" description="Cilia- and flagella-associated protein 58 central coiled coil" evidence="4">
    <location>
        <begin position="390"/>
        <end position="683"/>
    </location>
</feature>
<dbReference type="PANTHER" id="PTHR32083:SF0">
    <property type="entry name" value="CILIA AND FLAGELLA-ASSOCIATED PROTEIN 58"/>
    <property type="match status" value="1"/>
</dbReference>
<evidence type="ECO:0000313" key="6">
    <source>
        <dbReference type="RefSeq" id="XP_020723553.2"/>
    </source>
</evidence>
<dbReference type="GeneID" id="100651942"/>
<name>A0A9B7D0C1_BOMTE</name>
<dbReference type="PANTHER" id="PTHR32083">
    <property type="entry name" value="CILIA AND FLAGELLA-ASSOCIATED PROTEIN 58-RELATED"/>
    <property type="match status" value="1"/>
</dbReference>
<keyword evidence="6" id="KW-0966">Cell projection</keyword>